<dbReference type="EMBL" id="BPVZ01000026">
    <property type="protein sequence ID" value="GKV07081.1"/>
    <property type="molecule type" value="Genomic_DNA"/>
</dbReference>
<name>A0AAV5J846_9ROSI</name>
<sequence>MPPIPTSREGIFLDGDPHGTARGSRQIVIPNKKHYHLLHM</sequence>
<dbReference type="AlphaFoldDB" id="A0AAV5J846"/>
<accession>A0AAV5J846</accession>
<keyword evidence="3" id="KW-1185">Reference proteome</keyword>
<evidence type="ECO:0000313" key="3">
    <source>
        <dbReference type="Proteomes" id="UP001054252"/>
    </source>
</evidence>
<comment type="caution">
    <text evidence="2">The sequence shown here is derived from an EMBL/GenBank/DDBJ whole genome shotgun (WGS) entry which is preliminary data.</text>
</comment>
<evidence type="ECO:0000256" key="1">
    <source>
        <dbReference type="SAM" id="MobiDB-lite"/>
    </source>
</evidence>
<organism evidence="2 3">
    <name type="scientific">Rubroshorea leprosula</name>
    <dbReference type="NCBI Taxonomy" id="152421"/>
    <lineage>
        <taxon>Eukaryota</taxon>
        <taxon>Viridiplantae</taxon>
        <taxon>Streptophyta</taxon>
        <taxon>Embryophyta</taxon>
        <taxon>Tracheophyta</taxon>
        <taxon>Spermatophyta</taxon>
        <taxon>Magnoliopsida</taxon>
        <taxon>eudicotyledons</taxon>
        <taxon>Gunneridae</taxon>
        <taxon>Pentapetalae</taxon>
        <taxon>rosids</taxon>
        <taxon>malvids</taxon>
        <taxon>Malvales</taxon>
        <taxon>Dipterocarpaceae</taxon>
        <taxon>Rubroshorea</taxon>
    </lineage>
</organism>
<evidence type="ECO:0000313" key="2">
    <source>
        <dbReference type="EMBL" id="GKV07081.1"/>
    </source>
</evidence>
<protein>
    <submittedName>
        <fullName evidence="2">Uncharacterized protein</fullName>
    </submittedName>
</protein>
<reference evidence="2 3" key="1">
    <citation type="journal article" date="2021" name="Commun. Biol.">
        <title>The genome of Shorea leprosula (Dipterocarpaceae) highlights the ecological relevance of drought in aseasonal tropical rainforests.</title>
        <authorList>
            <person name="Ng K.K.S."/>
            <person name="Kobayashi M.J."/>
            <person name="Fawcett J.A."/>
            <person name="Hatakeyama M."/>
            <person name="Paape T."/>
            <person name="Ng C.H."/>
            <person name="Ang C.C."/>
            <person name="Tnah L.H."/>
            <person name="Lee C.T."/>
            <person name="Nishiyama T."/>
            <person name="Sese J."/>
            <person name="O'Brien M.J."/>
            <person name="Copetti D."/>
            <person name="Mohd Noor M.I."/>
            <person name="Ong R.C."/>
            <person name="Putra M."/>
            <person name="Sireger I.Z."/>
            <person name="Indrioko S."/>
            <person name="Kosugi Y."/>
            <person name="Izuno A."/>
            <person name="Isagi Y."/>
            <person name="Lee S.L."/>
            <person name="Shimizu K.K."/>
        </authorList>
    </citation>
    <scope>NUCLEOTIDE SEQUENCE [LARGE SCALE GENOMIC DNA]</scope>
    <source>
        <strain evidence="2">214</strain>
    </source>
</reference>
<feature type="region of interest" description="Disordered" evidence="1">
    <location>
        <begin position="1"/>
        <end position="25"/>
    </location>
</feature>
<dbReference type="Proteomes" id="UP001054252">
    <property type="component" value="Unassembled WGS sequence"/>
</dbReference>
<proteinExistence type="predicted"/>
<gene>
    <name evidence="2" type="ORF">SLEP1_g18887</name>
</gene>